<keyword evidence="2" id="KW-1185">Reference proteome</keyword>
<sequence>MASTLVHRLALLGPLSEQHLQEVTPIVEDWTARAAALSAWVASHATASTLPITVRITPLKPVDPQ</sequence>
<evidence type="ECO:0000313" key="1">
    <source>
        <dbReference type="EMBL" id="KGT94615.1"/>
    </source>
</evidence>
<dbReference type="RefSeq" id="WP_034890751.1">
    <property type="nucleotide sequence ID" value="NZ_JRUQ01000027.1"/>
</dbReference>
<protein>
    <submittedName>
        <fullName evidence="1">Uncharacterized protein</fullName>
    </submittedName>
</protein>
<dbReference type="STRING" id="371042.NG99_08370"/>
<name>A0A0A3Z6Y1_9GAMM</name>
<accession>A0A0A3Z6Y1</accession>
<dbReference type="Proteomes" id="UP000030351">
    <property type="component" value="Unassembled WGS sequence"/>
</dbReference>
<evidence type="ECO:0000313" key="2">
    <source>
        <dbReference type="Proteomes" id="UP000030351"/>
    </source>
</evidence>
<organism evidence="1 2">
    <name type="scientific">Erwinia typographi</name>
    <dbReference type="NCBI Taxonomy" id="371042"/>
    <lineage>
        <taxon>Bacteria</taxon>
        <taxon>Pseudomonadati</taxon>
        <taxon>Pseudomonadota</taxon>
        <taxon>Gammaproteobacteria</taxon>
        <taxon>Enterobacterales</taxon>
        <taxon>Erwiniaceae</taxon>
        <taxon>Erwinia</taxon>
    </lineage>
</organism>
<reference evidence="1 2" key="1">
    <citation type="submission" date="2014-10" db="EMBL/GenBank/DDBJ databases">
        <title>Genome sequence of Erwinia typographi M043b.</title>
        <authorList>
            <person name="Chan K.-G."/>
            <person name="Tan W.-S."/>
        </authorList>
    </citation>
    <scope>NUCLEOTIDE SEQUENCE [LARGE SCALE GENOMIC DNA]</scope>
    <source>
        <strain evidence="1 2">M043b</strain>
    </source>
</reference>
<dbReference type="AlphaFoldDB" id="A0A0A3Z6Y1"/>
<gene>
    <name evidence="1" type="ORF">NG99_08370</name>
</gene>
<proteinExistence type="predicted"/>
<dbReference type="EMBL" id="JRUQ01000027">
    <property type="protein sequence ID" value="KGT94615.1"/>
    <property type="molecule type" value="Genomic_DNA"/>
</dbReference>
<comment type="caution">
    <text evidence="1">The sequence shown here is derived from an EMBL/GenBank/DDBJ whole genome shotgun (WGS) entry which is preliminary data.</text>
</comment>